<name>A0A291RFZ7_9NOCA</name>
<accession>A0A291RFZ7</accession>
<reference evidence="6 7" key="1">
    <citation type="submission" date="2017-10" db="EMBL/GenBank/DDBJ databases">
        <title>Comparative genomics between pathogenic Norcardia.</title>
        <authorList>
            <person name="Zeng L."/>
        </authorList>
    </citation>
    <scope>NUCLEOTIDE SEQUENCE [LARGE SCALE GENOMIC DNA]</scope>
    <source>
        <strain evidence="6 7">NC_YFY_NT001</strain>
    </source>
</reference>
<dbReference type="PROSITE" id="PS50977">
    <property type="entry name" value="HTH_TETR_2"/>
    <property type="match status" value="1"/>
</dbReference>
<dbReference type="GO" id="GO:0003700">
    <property type="term" value="F:DNA-binding transcription factor activity"/>
    <property type="evidence" value="ECO:0007669"/>
    <property type="project" value="TreeGrafter"/>
</dbReference>
<gene>
    <name evidence="6" type="ORF">CRH09_07365</name>
</gene>
<dbReference type="Proteomes" id="UP000221961">
    <property type="component" value="Chromosome"/>
</dbReference>
<evidence type="ECO:0000256" key="2">
    <source>
        <dbReference type="ARBA" id="ARBA00023125"/>
    </source>
</evidence>
<keyword evidence="1" id="KW-0805">Transcription regulation</keyword>
<evidence type="ECO:0000313" key="7">
    <source>
        <dbReference type="Proteomes" id="UP000221961"/>
    </source>
</evidence>
<dbReference type="KEGG" id="ntp:CRH09_07365"/>
<sequence>MGMFPRNLLPEVFTLVGRHCEDAQNGAAILGIMPEKSERAERRTQQQRREATIAKLVDAAIDTIIEDGYYRTTIAAICGRAGVSAGALFRHFESRLALIAVVAEEISRRILVEADGVLAVPRDERAPQVESALRLLAGLAGSPLVDAWHEMMVAARTDRELRERIAPALPRFYDGILVRAKALGALDGLPESVHELAAFSLTHLFSGAALTGSIYPRPDLDARRIPLAVAWIRSTPEL</sequence>
<dbReference type="AlphaFoldDB" id="A0A291RFZ7"/>
<evidence type="ECO:0000313" key="6">
    <source>
        <dbReference type="EMBL" id="ATL66054.1"/>
    </source>
</evidence>
<evidence type="ECO:0000256" key="1">
    <source>
        <dbReference type="ARBA" id="ARBA00023015"/>
    </source>
</evidence>
<dbReference type="SUPFAM" id="SSF46689">
    <property type="entry name" value="Homeodomain-like"/>
    <property type="match status" value="1"/>
</dbReference>
<dbReference type="Gene3D" id="1.10.357.10">
    <property type="entry name" value="Tetracycline Repressor, domain 2"/>
    <property type="match status" value="1"/>
</dbReference>
<proteinExistence type="predicted"/>
<keyword evidence="2 4" id="KW-0238">DNA-binding</keyword>
<dbReference type="GO" id="GO:0000976">
    <property type="term" value="F:transcription cis-regulatory region binding"/>
    <property type="evidence" value="ECO:0007669"/>
    <property type="project" value="TreeGrafter"/>
</dbReference>
<feature type="DNA-binding region" description="H-T-H motif" evidence="4">
    <location>
        <begin position="73"/>
        <end position="92"/>
    </location>
</feature>
<dbReference type="EMBL" id="CP023778">
    <property type="protein sequence ID" value="ATL66054.1"/>
    <property type="molecule type" value="Genomic_DNA"/>
</dbReference>
<dbReference type="PANTHER" id="PTHR30055:SF234">
    <property type="entry name" value="HTH-TYPE TRANSCRIPTIONAL REGULATOR BETI"/>
    <property type="match status" value="1"/>
</dbReference>
<evidence type="ECO:0000256" key="4">
    <source>
        <dbReference type="PROSITE-ProRule" id="PRU00335"/>
    </source>
</evidence>
<dbReference type="InterPro" id="IPR050109">
    <property type="entry name" value="HTH-type_TetR-like_transc_reg"/>
</dbReference>
<dbReference type="InterPro" id="IPR001647">
    <property type="entry name" value="HTH_TetR"/>
</dbReference>
<keyword evidence="3" id="KW-0804">Transcription</keyword>
<evidence type="ECO:0000256" key="3">
    <source>
        <dbReference type="ARBA" id="ARBA00023163"/>
    </source>
</evidence>
<dbReference type="Pfam" id="PF00440">
    <property type="entry name" value="TetR_N"/>
    <property type="match status" value="1"/>
</dbReference>
<organism evidence="6 7">
    <name type="scientific">Nocardia terpenica</name>
    <dbReference type="NCBI Taxonomy" id="455432"/>
    <lineage>
        <taxon>Bacteria</taxon>
        <taxon>Bacillati</taxon>
        <taxon>Actinomycetota</taxon>
        <taxon>Actinomycetes</taxon>
        <taxon>Mycobacteriales</taxon>
        <taxon>Nocardiaceae</taxon>
        <taxon>Nocardia</taxon>
    </lineage>
</organism>
<dbReference type="PANTHER" id="PTHR30055">
    <property type="entry name" value="HTH-TYPE TRANSCRIPTIONAL REGULATOR RUTR"/>
    <property type="match status" value="1"/>
</dbReference>
<protein>
    <submittedName>
        <fullName evidence="6">TetR family transcriptional regulator</fullName>
    </submittedName>
</protein>
<dbReference type="InterPro" id="IPR009057">
    <property type="entry name" value="Homeodomain-like_sf"/>
</dbReference>
<feature type="domain" description="HTH tetR-type" evidence="5">
    <location>
        <begin position="50"/>
        <end position="110"/>
    </location>
</feature>
<evidence type="ECO:0000259" key="5">
    <source>
        <dbReference type="PROSITE" id="PS50977"/>
    </source>
</evidence>
<dbReference type="PRINTS" id="PR00455">
    <property type="entry name" value="HTHTETR"/>
</dbReference>